<dbReference type="SUPFAM" id="SSF55073">
    <property type="entry name" value="Nucleotide cyclase"/>
    <property type="match status" value="1"/>
</dbReference>
<dbReference type="Pfam" id="PF00990">
    <property type="entry name" value="GGDEF"/>
    <property type="match status" value="1"/>
</dbReference>
<evidence type="ECO:0000259" key="3">
    <source>
        <dbReference type="PROSITE" id="PS50887"/>
    </source>
</evidence>
<dbReference type="PANTHER" id="PTHR46663">
    <property type="entry name" value="DIGUANYLATE CYCLASE DGCT-RELATED"/>
    <property type="match status" value="1"/>
</dbReference>
<keyword evidence="1" id="KW-1133">Transmembrane helix</keyword>
<keyword evidence="1" id="KW-0472">Membrane</keyword>
<proteinExistence type="predicted"/>
<dbReference type="InterPro" id="IPR043128">
    <property type="entry name" value="Rev_trsase/Diguanyl_cyclase"/>
</dbReference>
<dbReference type="RefSeq" id="WP_184095008.1">
    <property type="nucleotide sequence ID" value="NZ_JACIJH010000001.1"/>
</dbReference>
<dbReference type="PROSITE" id="PS50885">
    <property type="entry name" value="HAMP"/>
    <property type="match status" value="1"/>
</dbReference>
<comment type="caution">
    <text evidence="4">The sequence shown here is derived from an EMBL/GenBank/DDBJ whole genome shotgun (WGS) entry which is preliminary data.</text>
</comment>
<dbReference type="Proteomes" id="UP000537161">
    <property type="component" value="Unassembled WGS sequence"/>
</dbReference>
<accession>A0A7W9B3G8</accession>
<protein>
    <submittedName>
        <fullName evidence="4">Diguanylate cyclase (GGDEF)-like protein</fullName>
    </submittedName>
</protein>
<dbReference type="Pfam" id="PF17152">
    <property type="entry name" value="CHASE8"/>
    <property type="match status" value="1"/>
</dbReference>
<dbReference type="InterPro" id="IPR029787">
    <property type="entry name" value="Nucleotide_cyclase"/>
</dbReference>
<dbReference type="Pfam" id="PF00672">
    <property type="entry name" value="HAMP"/>
    <property type="match status" value="1"/>
</dbReference>
<reference evidence="4 5" key="1">
    <citation type="submission" date="2020-08" db="EMBL/GenBank/DDBJ databases">
        <title>Genomic Encyclopedia of Type Strains, Phase IV (KMG-IV): sequencing the most valuable type-strain genomes for metagenomic binning, comparative biology and taxonomic classification.</title>
        <authorList>
            <person name="Goeker M."/>
        </authorList>
    </citation>
    <scope>NUCLEOTIDE SEQUENCE [LARGE SCALE GENOMIC DNA]</scope>
    <source>
        <strain evidence="4 5">DSM 27163</strain>
    </source>
</reference>
<dbReference type="FunFam" id="3.30.70.270:FF:000001">
    <property type="entry name" value="Diguanylate cyclase domain protein"/>
    <property type="match status" value="1"/>
</dbReference>
<feature type="domain" description="GGDEF" evidence="3">
    <location>
        <begin position="272"/>
        <end position="399"/>
    </location>
</feature>
<dbReference type="SMART" id="SM00267">
    <property type="entry name" value="GGDEF"/>
    <property type="match status" value="1"/>
</dbReference>
<dbReference type="AlphaFoldDB" id="A0A7W9B3G8"/>
<sequence>MTDRAVRHTTLQRLLSRFHFGITLFAVALSGITILFAGISALRGYADGNLELAAQLGAYGVEPALVFNDPQAAREGLAPLTRTPGIQRLRVLDDRGRTLTEWRSPAADPAPILTGIFFPRSFGLTVRRNGSAIGTIEVWGNSTALTDYIRLGLFAGLVCLLITAIGTIMLARRFEYELVKPLNEIATVAHDVRLHRRFDKRVEPLGIAELDRLGGDINALLDELEGWQGHMESERAMLAHRASHDTLTAMPNRAAFDEQLARRIEAAAQRGAGLALLFIDADQFKTANDNFGHAAGDAVLVAMSERIKATLRKQDFAARVGGDEFVVIVDPVEARREADELADRIRHSMAEPIGLPGGDTYRIGVSIGVALYPEDGDDGTALLTAADAGMYVDKFKNRN</sequence>
<dbReference type="PROSITE" id="PS50887">
    <property type="entry name" value="GGDEF"/>
    <property type="match status" value="1"/>
</dbReference>
<dbReference type="CDD" id="cd01949">
    <property type="entry name" value="GGDEF"/>
    <property type="match status" value="1"/>
</dbReference>
<dbReference type="InterPro" id="IPR052163">
    <property type="entry name" value="DGC-Regulatory_Protein"/>
</dbReference>
<keyword evidence="1" id="KW-0812">Transmembrane</keyword>
<dbReference type="InterPro" id="IPR003660">
    <property type="entry name" value="HAMP_dom"/>
</dbReference>
<feature type="transmembrane region" description="Helical" evidence="1">
    <location>
        <begin position="20"/>
        <end position="42"/>
    </location>
</feature>
<name>A0A7W9B3G8_9SPHN</name>
<dbReference type="Gene3D" id="3.30.70.270">
    <property type="match status" value="1"/>
</dbReference>
<dbReference type="PANTHER" id="PTHR46663:SF2">
    <property type="entry name" value="GGDEF DOMAIN-CONTAINING PROTEIN"/>
    <property type="match status" value="1"/>
</dbReference>
<evidence type="ECO:0000259" key="2">
    <source>
        <dbReference type="PROSITE" id="PS50885"/>
    </source>
</evidence>
<organism evidence="4 5">
    <name type="scientific">Sphingopyxis panaciterrulae</name>
    <dbReference type="NCBI Taxonomy" id="462372"/>
    <lineage>
        <taxon>Bacteria</taxon>
        <taxon>Pseudomonadati</taxon>
        <taxon>Pseudomonadota</taxon>
        <taxon>Alphaproteobacteria</taxon>
        <taxon>Sphingomonadales</taxon>
        <taxon>Sphingomonadaceae</taxon>
        <taxon>Sphingopyxis</taxon>
    </lineage>
</organism>
<dbReference type="InterPro" id="IPR000160">
    <property type="entry name" value="GGDEF_dom"/>
</dbReference>
<dbReference type="GO" id="GO:0007165">
    <property type="term" value="P:signal transduction"/>
    <property type="evidence" value="ECO:0007669"/>
    <property type="project" value="InterPro"/>
</dbReference>
<evidence type="ECO:0000313" key="4">
    <source>
        <dbReference type="EMBL" id="MBB5705199.1"/>
    </source>
</evidence>
<dbReference type="EMBL" id="JACIJH010000001">
    <property type="protein sequence ID" value="MBB5705199.1"/>
    <property type="molecule type" value="Genomic_DNA"/>
</dbReference>
<feature type="domain" description="HAMP" evidence="2">
    <location>
        <begin position="176"/>
        <end position="229"/>
    </location>
</feature>
<evidence type="ECO:0000313" key="5">
    <source>
        <dbReference type="Proteomes" id="UP000537161"/>
    </source>
</evidence>
<feature type="transmembrane region" description="Helical" evidence="1">
    <location>
        <begin position="148"/>
        <end position="171"/>
    </location>
</feature>
<keyword evidence="5" id="KW-1185">Reference proteome</keyword>
<evidence type="ECO:0000256" key="1">
    <source>
        <dbReference type="SAM" id="Phobius"/>
    </source>
</evidence>
<gene>
    <name evidence="4" type="ORF">FHR21_000524</name>
</gene>
<dbReference type="GO" id="GO:0016020">
    <property type="term" value="C:membrane"/>
    <property type="evidence" value="ECO:0007669"/>
    <property type="project" value="InterPro"/>
</dbReference>
<dbReference type="GO" id="GO:0003824">
    <property type="term" value="F:catalytic activity"/>
    <property type="evidence" value="ECO:0007669"/>
    <property type="project" value="UniProtKB-ARBA"/>
</dbReference>
<dbReference type="NCBIfam" id="TIGR00254">
    <property type="entry name" value="GGDEF"/>
    <property type="match status" value="1"/>
</dbReference>
<dbReference type="InterPro" id="IPR033417">
    <property type="entry name" value="CHASE8"/>
</dbReference>
<dbReference type="SMART" id="SM00304">
    <property type="entry name" value="HAMP"/>
    <property type="match status" value="1"/>
</dbReference>